<feature type="transmembrane region" description="Helical" evidence="1">
    <location>
        <begin position="16"/>
        <end position="35"/>
    </location>
</feature>
<evidence type="ECO:0000313" key="2">
    <source>
        <dbReference type="EMBL" id="OAN18740.1"/>
    </source>
</evidence>
<dbReference type="InterPro" id="IPR018643">
    <property type="entry name" value="DUF2069_membrane"/>
</dbReference>
<protein>
    <recommendedName>
        <fullName evidence="4">DUF2069 domain-containing protein</fullName>
    </recommendedName>
</protein>
<dbReference type="Pfam" id="PF09842">
    <property type="entry name" value="DUF2069"/>
    <property type="match status" value="1"/>
</dbReference>
<name>A0A178KNF8_9GAMM</name>
<reference evidence="2 3" key="1">
    <citation type="submission" date="2016-03" db="EMBL/GenBank/DDBJ databases">
        <title>Photobacterium proteolyticum sp. nov. a protease producing bacterium isolated from ocean sediments of Laizhou Bay.</title>
        <authorList>
            <person name="Li Y."/>
        </authorList>
    </citation>
    <scope>NUCLEOTIDE SEQUENCE [LARGE SCALE GENOMIC DNA]</scope>
    <source>
        <strain evidence="2 3">R-40508</strain>
    </source>
</reference>
<dbReference type="AlphaFoldDB" id="A0A178KNF8"/>
<keyword evidence="1" id="KW-0812">Transmembrane</keyword>
<dbReference type="Proteomes" id="UP000078503">
    <property type="component" value="Unassembled WGS sequence"/>
</dbReference>
<sequence>MSTTQAMSPTTQNARYFALTSHLTLILWIALWQGVLSPHPHLSNTVLTLMWVFPLLLPLKGILEAKPYTHAWANFVLMFYFLHGLTILWIEPNERWLAGIELIITSCAFIGNIYFARLRGRELGTKLPRLSQVEKEERERHEKNK</sequence>
<organism evidence="2 3">
    <name type="scientific">Photobacterium jeanii</name>
    <dbReference type="NCBI Taxonomy" id="858640"/>
    <lineage>
        <taxon>Bacteria</taxon>
        <taxon>Pseudomonadati</taxon>
        <taxon>Pseudomonadota</taxon>
        <taxon>Gammaproteobacteria</taxon>
        <taxon>Vibrionales</taxon>
        <taxon>Vibrionaceae</taxon>
        <taxon>Photobacterium</taxon>
    </lineage>
</organism>
<dbReference type="EMBL" id="LVHF01000012">
    <property type="protein sequence ID" value="OAN18740.1"/>
    <property type="molecule type" value="Genomic_DNA"/>
</dbReference>
<keyword evidence="1" id="KW-1133">Transmembrane helix</keyword>
<feature type="transmembrane region" description="Helical" evidence="1">
    <location>
        <begin position="41"/>
        <end position="59"/>
    </location>
</feature>
<accession>A0A178KNF8</accession>
<evidence type="ECO:0000313" key="3">
    <source>
        <dbReference type="Proteomes" id="UP000078503"/>
    </source>
</evidence>
<feature type="transmembrane region" description="Helical" evidence="1">
    <location>
        <begin position="96"/>
        <end position="116"/>
    </location>
</feature>
<proteinExistence type="predicted"/>
<evidence type="ECO:0000256" key="1">
    <source>
        <dbReference type="SAM" id="Phobius"/>
    </source>
</evidence>
<dbReference type="OrthoDB" id="5569826at2"/>
<gene>
    <name evidence="2" type="ORF">A3K86_07720</name>
</gene>
<evidence type="ECO:0008006" key="4">
    <source>
        <dbReference type="Google" id="ProtNLM"/>
    </source>
</evidence>
<comment type="caution">
    <text evidence="2">The sequence shown here is derived from an EMBL/GenBank/DDBJ whole genome shotgun (WGS) entry which is preliminary data.</text>
</comment>
<keyword evidence="3" id="KW-1185">Reference proteome</keyword>
<dbReference type="RefSeq" id="WP_068330058.1">
    <property type="nucleotide sequence ID" value="NZ_LVHF01000012.1"/>
</dbReference>
<feature type="transmembrane region" description="Helical" evidence="1">
    <location>
        <begin position="71"/>
        <end position="90"/>
    </location>
</feature>
<keyword evidence="1" id="KW-0472">Membrane</keyword>
<dbReference type="STRING" id="858640.A3K86_07720"/>